<accession>A0A9D0ZGP8</accession>
<comment type="similarity">
    <text evidence="4">Belongs to the WhiA family.</text>
</comment>
<evidence type="ECO:0000259" key="5">
    <source>
        <dbReference type="Pfam" id="PF02650"/>
    </source>
</evidence>
<evidence type="ECO:0000313" key="8">
    <source>
        <dbReference type="Proteomes" id="UP000886787"/>
    </source>
</evidence>
<dbReference type="InterPro" id="IPR023054">
    <property type="entry name" value="Sporulation_regulator_WhiA_C"/>
</dbReference>
<dbReference type="GO" id="GO:0043937">
    <property type="term" value="P:regulation of sporulation"/>
    <property type="evidence" value="ECO:0007669"/>
    <property type="project" value="InterPro"/>
</dbReference>
<dbReference type="EMBL" id="DVFW01000006">
    <property type="protein sequence ID" value="HIQ79832.1"/>
    <property type="molecule type" value="Genomic_DNA"/>
</dbReference>
<protein>
    <recommendedName>
        <fullName evidence="4">Probable cell division protein WhiA</fullName>
    </recommendedName>
</protein>
<evidence type="ECO:0000256" key="3">
    <source>
        <dbReference type="ARBA" id="ARBA00023306"/>
    </source>
</evidence>
<dbReference type="HAMAP" id="MF_01420">
    <property type="entry name" value="HTH_type_WhiA"/>
    <property type="match status" value="1"/>
</dbReference>
<feature type="domain" description="Sporulation regulator WhiA C-terminal" evidence="5">
    <location>
        <begin position="219"/>
        <end position="302"/>
    </location>
</feature>
<comment type="function">
    <text evidence="4">Involved in cell division and chromosome segregation.</text>
</comment>
<evidence type="ECO:0000259" key="6">
    <source>
        <dbReference type="Pfam" id="PF14527"/>
    </source>
</evidence>
<dbReference type="PANTHER" id="PTHR37307">
    <property type="entry name" value="CELL DIVISION PROTEIN WHIA-RELATED"/>
    <property type="match status" value="1"/>
</dbReference>
<dbReference type="Proteomes" id="UP000886787">
    <property type="component" value="Unassembled WGS sequence"/>
</dbReference>
<dbReference type="InterPro" id="IPR003802">
    <property type="entry name" value="Sporulation_regulator_WhiA"/>
</dbReference>
<dbReference type="Gene3D" id="3.10.28.10">
    <property type="entry name" value="Homing endonucleases"/>
    <property type="match status" value="1"/>
</dbReference>
<dbReference type="InterPro" id="IPR027434">
    <property type="entry name" value="Homing_endonucl"/>
</dbReference>
<feature type="domain" description="WhiA LAGLIDADG-like" evidence="6">
    <location>
        <begin position="124"/>
        <end position="216"/>
    </location>
</feature>
<keyword evidence="2 4" id="KW-0238">DNA-binding</keyword>
<dbReference type="SUPFAM" id="SSF55608">
    <property type="entry name" value="Homing endonucleases"/>
    <property type="match status" value="1"/>
</dbReference>
<dbReference type="GO" id="GO:0051301">
    <property type="term" value="P:cell division"/>
    <property type="evidence" value="ECO:0007669"/>
    <property type="project" value="UniProtKB-UniRule"/>
</dbReference>
<dbReference type="Pfam" id="PF14527">
    <property type="entry name" value="LAGLIDADG_WhiA"/>
    <property type="match status" value="1"/>
</dbReference>
<keyword evidence="3 4" id="KW-0131">Cell cycle</keyword>
<reference evidence="7" key="2">
    <citation type="journal article" date="2021" name="PeerJ">
        <title>Extensive microbial diversity within the chicken gut microbiome revealed by metagenomics and culture.</title>
        <authorList>
            <person name="Gilroy R."/>
            <person name="Ravi A."/>
            <person name="Getino M."/>
            <person name="Pursley I."/>
            <person name="Horton D.L."/>
            <person name="Alikhan N.F."/>
            <person name="Baker D."/>
            <person name="Gharbi K."/>
            <person name="Hall N."/>
            <person name="Watson M."/>
            <person name="Adriaenssens E.M."/>
            <person name="Foster-Nyarko E."/>
            <person name="Jarju S."/>
            <person name="Secka A."/>
            <person name="Antonio M."/>
            <person name="Oren A."/>
            <person name="Chaudhuri R.R."/>
            <person name="La Ragione R."/>
            <person name="Hildebrand F."/>
            <person name="Pallen M.J."/>
        </authorList>
    </citation>
    <scope>NUCLEOTIDE SEQUENCE</scope>
    <source>
        <strain evidence="7">ChiSjej1B19-3389</strain>
    </source>
</reference>
<comment type="caution">
    <text evidence="7">The sequence shown here is derived from an EMBL/GenBank/DDBJ whole genome shotgun (WGS) entry which is preliminary data.</text>
</comment>
<dbReference type="Pfam" id="PF02650">
    <property type="entry name" value="HTH_WhiA"/>
    <property type="match status" value="1"/>
</dbReference>
<dbReference type="GO" id="GO:0003677">
    <property type="term" value="F:DNA binding"/>
    <property type="evidence" value="ECO:0007669"/>
    <property type="project" value="UniProtKB-UniRule"/>
</dbReference>
<sequence length="308" mass="34983">MSFAFDTKRELCQIADHNFAVQRAEGYGLLLFAKNFSEQKIVFSTENAFVASRYMQILAEVWQTVTEKKTALTRKKGSARLFTVSVPDQRDCKKIFMDLGHGSTQLNLRINRANLDEESAVAPFLRGVFLCCGTVTNPQKEYHLEFSMPYKNLCSDLCRLVSEVTELTKEPRIINRKGCFIAYIKDSEQISDFLAFIGAPMAAMSIMQEKIYKDIRNTANRKTNSEIANIHKTAQAAAFQIKAIEKIAHAKGLDFLQDDLKEVALLRIAHPELSLRDLGKQLKMPISRSGVNHRIQRIMEIAREIEEA</sequence>
<dbReference type="PANTHER" id="PTHR37307:SF1">
    <property type="entry name" value="CELL DIVISION PROTEIN WHIA-RELATED"/>
    <property type="match status" value="1"/>
</dbReference>
<dbReference type="NCBIfam" id="TIGR00647">
    <property type="entry name" value="DNA_bind_WhiA"/>
    <property type="match status" value="1"/>
</dbReference>
<reference evidence="7" key="1">
    <citation type="submission" date="2020-10" db="EMBL/GenBank/DDBJ databases">
        <authorList>
            <person name="Gilroy R."/>
        </authorList>
    </citation>
    <scope>NUCLEOTIDE SEQUENCE</scope>
    <source>
        <strain evidence="7">ChiSjej1B19-3389</strain>
    </source>
</reference>
<dbReference type="InterPro" id="IPR039518">
    <property type="entry name" value="WhiA_LAGLIDADG_dom"/>
</dbReference>
<gene>
    <name evidence="4 7" type="primary">whiA</name>
    <name evidence="7" type="ORF">IAD32_00925</name>
</gene>
<dbReference type="AlphaFoldDB" id="A0A9D0ZGP8"/>
<keyword evidence="1 4" id="KW-0132">Cell division</keyword>
<organism evidence="7 8">
    <name type="scientific">Candidatus Scatavimonas merdigallinarum</name>
    <dbReference type="NCBI Taxonomy" id="2840914"/>
    <lineage>
        <taxon>Bacteria</taxon>
        <taxon>Bacillati</taxon>
        <taxon>Bacillota</taxon>
        <taxon>Clostridia</taxon>
        <taxon>Eubacteriales</taxon>
        <taxon>Oscillospiraceae</taxon>
        <taxon>Oscillospiraceae incertae sedis</taxon>
        <taxon>Candidatus Scatavimonas</taxon>
    </lineage>
</organism>
<evidence type="ECO:0000256" key="4">
    <source>
        <dbReference type="HAMAP-Rule" id="MF_01420"/>
    </source>
</evidence>
<proteinExistence type="inferred from homology"/>
<evidence type="ECO:0000256" key="1">
    <source>
        <dbReference type="ARBA" id="ARBA00022618"/>
    </source>
</evidence>
<evidence type="ECO:0000313" key="7">
    <source>
        <dbReference type="EMBL" id="HIQ79832.1"/>
    </source>
</evidence>
<name>A0A9D0ZGP8_9FIRM</name>
<evidence type="ECO:0000256" key="2">
    <source>
        <dbReference type="ARBA" id="ARBA00023125"/>
    </source>
</evidence>